<dbReference type="KEGG" id="acz:Acaty_c1816"/>
<dbReference type="GO" id="GO:0008803">
    <property type="term" value="F:bis(5'-nucleosyl)-tetraphosphatase (symmetrical) activity"/>
    <property type="evidence" value="ECO:0007669"/>
    <property type="project" value="TreeGrafter"/>
</dbReference>
<dbReference type="HOGENOM" id="CLU_023125_1_0_6"/>
<proteinExistence type="predicted"/>
<dbReference type="SUPFAM" id="SSF56300">
    <property type="entry name" value="Metallo-dependent phosphatases"/>
    <property type="match status" value="1"/>
</dbReference>
<sequence length="286" mass="32431">MGFLTNPKVQRHEVNARGRDFIVGDLHGCRSMLDTMLSHVGFDGAQDRLFSTGDLVDRGPDSEGCLELLREPWFYPVLGNHDAMLIAWIYGGRIDARCRRYEDAFVNNKGWKWVRRFTRSSEFLPLLERVPLVLVVGSTIQDSPSERFHVAHAELLGSSPWSDALLDAPEEEQQRIWSEKRFIAGFDGIGDGIDAVLWGRELRICGDDFPDRDDPALSTTYVGHTITVLRENPPKLLRRASHVFLDTGAYRAEAEPNGRHGLSLWCHREQRGWHFDGKAFSSITIA</sequence>
<dbReference type="GO" id="GO:0110154">
    <property type="term" value="P:RNA decapping"/>
    <property type="evidence" value="ECO:0007669"/>
    <property type="project" value="TreeGrafter"/>
</dbReference>
<dbReference type="eggNOG" id="COG0639">
    <property type="taxonomic scope" value="Bacteria"/>
</dbReference>
<dbReference type="PANTHER" id="PTHR42850:SF11">
    <property type="entry name" value="BIS(5'-NUCLEOSYL)-TETRAPHOSPHATASE [SYMMETRICAL]"/>
    <property type="match status" value="1"/>
</dbReference>
<organism evidence="2 3">
    <name type="scientific">Acidithiobacillus caldus (strain ATCC 51756 / DSM 8584 / KU)</name>
    <dbReference type="NCBI Taxonomy" id="637389"/>
    <lineage>
        <taxon>Bacteria</taxon>
        <taxon>Pseudomonadati</taxon>
        <taxon>Pseudomonadota</taxon>
        <taxon>Acidithiobacillia</taxon>
        <taxon>Acidithiobacillales</taxon>
        <taxon>Acidithiobacillaceae</taxon>
        <taxon>Acidithiobacillus</taxon>
    </lineage>
</organism>
<accession>A0A059ZVP8</accession>
<dbReference type="InterPro" id="IPR004843">
    <property type="entry name" value="Calcineurin-like_PHP"/>
</dbReference>
<dbReference type="Proteomes" id="UP000005522">
    <property type="component" value="Chromosome"/>
</dbReference>
<dbReference type="Gene3D" id="3.60.21.10">
    <property type="match status" value="1"/>
</dbReference>
<dbReference type="AlphaFoldDB" id="A0A059ZVP8"/>
<evidence type="ECO:0000313" key="3">
    <source>
        <dbReference type="Proteomes" id="UP000005522"/>
    </source>
</evidence>
<dbReference type="InterPro" id="IPR029052">
    <property type="entry name" value="Metallo-depent_PP-like"/>
</dbReference>
<dbReference type="PANTHER" id="PTHR42850">
    <property type="entry name" value="METALLOPHOSPHOESTERASE"/>
    <property type="match status" value="1"/>
</dbReference>
<feature type="domain" description="Calcineurin-like phosphoesterase" evidence="1">
    <location>
        <begin position="22"/>
        <end position="187"/>
    </location>
</feature>
<reference evidence="2 3" key="1">
    <citation type="journal article" date="2009" name="J. Bacteriol.">
        <title>Draft genome sequence of the extremely acidophilic bacterium Acidithiobacillus caldus ATCC 51756 reveals metabolic versatility in the genus Acidithiobacillus.</title>
        <authorList>
            <person name="Valdes J."/>
            <person name="Quatrini R."/>
            <person name="Hallberg K."/>
            <person name="Dopson M."/>
            <person name="Valenzuela P.D."/>
            <person name="Holmes D.S."/>
        </authorList>
    </citation>
    <scope>NUCLEOTIDE SEQUENCE [LARGE SCALE GENOMIC DNA]</scope>
    <source>
        <strain evidence="3">ATCC 51756 / DSM 8584 / KU</strain>
    </source>
</reference>
<evidence type="ECO:0000313" key="2">
    <source>
        <dbReference type="EMBL" id="AIA55675.1"/>
    </source>
</evidence>
<dbReference type="EMBL" id="CP005986">
    <property type="protein sequence ID" value="AIA55675.1"/>
    <property type="molecule type" value="Genomic_DNA"/>
</dbReference>
<dbReference type="GO" id="GO:0016791">
    <property type="term" value="F:phosphatase activity"/>
    <property type="evidence" value="ECO:0007669"/>
    <property type="project" value="TreeGrafter"/>
</dbReference>
<dbReference type="Pfam" id="PF00149">
    <property type="entry name" value="Metallophos"/>
    <property type="match status" value="1"/>
</dbReference>
<name>A0A059ZVP8_ACICK</name>
<dbReference type="RefSeq" id="WP_004872871.1">
    <property type="nucleotide sequence ID" value="NZ_CP005986.1"/>
</dbReference>
<dbReference type="InterPro" id="IPR050126">
    <property type="entry name" value="Ap4A_hydrolase"/>
</dbReference>
<evidence type="ECO:0000259" key="1">
    <source>
        <dbReference type="Pfam" id="PF00149"/>
    </source>
</evidence>
<protein>
    <submittedName>
        <fullName evidence="2">Metallophosphoesterase</fullName>
    </submittedName>
</protein>
<gene>
    <name evidence="2" type="ORF">Acaty_c1816</name>
</gene>
<dbReference type="GO" id="GO:0005737">
    <property type="term" value="C:cytoplasm"/>
    <property type="evidence" value="ECO:0007669"/>
    <property type="project" value="TreeGrafter"/>
</dbReference>